<dbReference type="InterPro" id="IPR052893">
    <property type="entry name" value="TCS_response_regulator"/>
</dbReference>
<dbReference type="SMART" id="SM00448">
    <property type="entry name" value="REC"/>
    <property type="match status" value="1"/>
</dbReference>
<comment type="caution">
    <text evidence="3">The sequence shown here is derived from an EMBL/GenBank/DDBJ whole genome shotgun (WGS) entry which is preliminary data.</text>
</comment>
<feature type="modified residue" description="4-aspartylphosphate" evidence="1">
    <location>
        <position position="60"/>
    </location>
</feature>
<reference evidence="4" key="1">
    <citation type="journal article" date="2019" name="Int. J. Syst. Evol. Microbiol.">
        <title>The Global Catalogue of Microorganisms (GCM) 10K type strain sequencing project: providing services to taxonomists for standard genome sequencing and annotation.</title>
        <authorList>
            <consortium name="The Broad Institute Genomics Platform"/>
            <consortium name="The Broad Institute Genome Sequencing Center for Infectious Disease"/>
            <person name="Wu L."/>
            <person name="Ma J."/>
        </authorList>
    </citation>
    <scope>NUCLEOTIDE SEQUENCE [LARGE SCALE GENOMIC DNA]</scope>
    <source>
        <strain evidence="4">CCUG 56029</strain>
    </source>
</reference>
<protein>
    <submittedName>
        <fullName evidence="3">Response regulator</fullName>
    </submittedName>
</protein>
<keyword evidence="1" id="KW-0597">Phosphoprotein</keyword>
<dbReference type="Pfam" id="PF00072">
    <property type="entry name" value="Response_reg"/>
    <property type="match status" value="1"/>
</dbReference>
<evidence type="ECO:0000313" key="4">
    <source>
        <dbReference type="Proteomes" id="UP001595998"/>
    </source>
</evidence>
<evidence type="ECO:0000256" key="1">
    <source>
        <dbReference type="PROSITE-ProRule" id="PRU00169"/>
    </source>
</evidence>
<dbReference type="Proteomes" id="UP001595998">
    <property type="component" value="Unassembled WGS sequence"/>
</dbReference>
<name>A0ABV8XL62_9DEIO</name>
<dbReference type="InterPro" id="IPR011006">
    <property type="entry name" value="CheY-like_superfamily"/>
</dbReference>
<dbReference type="InterPro" id="IPR001789">
    <property type="entry name" value="Sig_transdc_resp-reg_receiver"/>
</dbReference>
<organism evidence="3 4">
    <name type="scientific">Deinococcus navajonensis</name>
    <dbReference type="NCBI Taxonomy" id="309884"/>
    <lineage>
        <taxon>Bacteria</taxon>
        <taxon>Thermotogati</taxon>
        <taxon>Deinococcota</taxon>
        <taxon>Deinococci</taxon>
        <taxon>Deinococcales</taxon>
        <taxon>Deinococcaceae</taxon>
        <taxon>Deinococcus</taxon>
    </lineage>
</organism>
<keyword evidence="4" id="KW-1185">Reference proteome</keyword>
<dbReference type="PANTHER" id="PTHR44520:SF2">
    <property type="entry name" value="RESPONSE REGULATOR RCP1"/>
    <property type="match status" value="1"/>
</dbReference>
<dbReference type="Gene3D" id="3.40.50.2300">
    <property type="match status" value="1"/>
</dbReference>
<feature type="domain" description="Response regulatory" evidence="2">
    <location>
        <begin position="6"/>
        <end position="127"/>
    </location>
</feature>
<dbReference type="PROSITE" id="PS50110">
    <property type="entry name" value="RESPONSE_REGULATORY"/>
    <property type="match status" value="1"/>
</dbReference>
<dbReference type="PANTHER" id="PTHR44520">
    <property type="entry name" value="RESPONSE REGULATOR RCP1-RELATED"/>
    <property type="match status" value="1"/>
</dbReference>
<evidence type="ECO:0000313" key="3">
    <source>
        <dbReference type="EMBL" id="MFC4425030.1"/>
    </source>
</evidence>
<gene>
    <name evidence="3" type="ORF">ACFOZ9_02325</name>
</gene>
<proteinExistence type="predicted"/>
<sequence length="147" mass="15720">MPARLHVLLIEDSTGDLALAQEVFSLHQDRVQLTTLTTGEAALAALHDPQMSRPDVILSDLHLPGISGLELLSQVKADPALTAIPVVLMSGDADPSFVTSAYRNRASAFLDKGQRFAQQLTAFLLFWLQASVPSAAAQDDLNDTALA</sequence>
<dbReference type="EMBL" id="JBHSEH010000004">
    <property type="protein sequence ID" value="MFC4425030.1"/>
    <property type="molecule type" value="Genomic_DNA"/>
</dbReference>
<accession>A0ABV8XL62</accession>
<evidence type="ECO:0000259" key="2">
    <source>
        <dbReference type="PROSITE" id="PS50110"/>
    </source>
</evidence>
<dbReference type="RefSeq" id="WP_380035964.1">
    <property type="nucleotide sequence ID" value="NZ_JBHSEH010000004.1"/>
</dbReference>
<dbReference type="SUPFAM" id="SSF52172">
    <property type="entry name" value="CheY-like"/>
    <property type="match status" value="1"/>
</dbReference>